<keyword evidence="2" id="KW-1185">Reference proteome</keyword>
<accession>A0A7Y6IU36</accession>
<comment type="caution">
    <text evidence="1">The sequence shown here is derived from an EMBL/GenBank/DDBJ whole genome shotgun (WGS) entry which is preliminary data.</text>
</comment>
<proteinExistence type="predicted"/>
<dbReference type="RefSeq" id="WP_175602600.1">
    <property type="nucleotide sequence ID" value="NZ_JABWGO010000005.1"/>
</dbReference>
<name>A0A7Y6IU36_9ACTN</name>
<dbReference type="AlphaFoldDB" id="A0A7Y6IU36"/>
<protein>
    <recommendedName>
        <fullName evidence="3">HEAT repeat-containing protein</fullName>
    </recommendedName>
</protein>
<evidence type="ECO:0000313" key="2">
    <source>
        <dbReference type="Proteomes" id="UP000546126"/>
    </source>
</evidence>
<reference evidence="1 2" key="1">
    <citation type="submission" date="2020-06" db="EMBL/GenBank/DDBJ databases">
        <authorList>
            <person name="Chanama M."/>
        </authorList>
    </citation>
    <scope>NUCLEOTIDE SEQUENCE [LARGE SCALE GENOMIC DNA]</scope>
    <source>
        <strain evidence="1 2">TBRC6557</strain>
    </source>
</reference>
<dbReference type="Proteomes" id="UP000546126">
    <property type="component" value="Unassembled WGS sequence"/>
</dbReference>
<evidence type="ECO:0000313" key="1">
    <source>
        <dbReference type="EMBL" id="NUW43089.1"/>
    </source>
</evidence>
<gene>
    <name evidence="1" type="ORF">HT134_23550</name>
</gene>
<organism evidence="1 2">
    <name type="scientific">Nonomuraea rhodomycinica</name>
    <dbReference type="NCBI Taxonomy" id="1712872"/>
    <lineage>
        <taxon>Bacteria</taxon>
        <taxon>Bacillati</taxon>
        <taxon>Actinomycetota</taxon>
        <taxon>Actinomycetes</taxon>
        <taxon>Streptosporangiales</taxon>
        <taxon>Streptosporangiaceae</taxon>
        <taxon>Nonomuraea</taxon>
    </lineage>
</organism>
<evidence type="ECO:0008006" key="3">
    <source>
        <dbReference type="Google" id="ProtNLM"/>
    </source>
</evidence>
<dbReference type="EMBL" id="JABWGO010000005">
    <property type="protein sequence ID" value="NUW43089.1"/>
    <property type="molecule type" value="Genomic_DNA"/>
</dbReference>
<sequence length="688" mass="72706">MFDGVDEVPWGRLGYDSRGGGRVGDLLREIVAARPGKGDDSPVWRLRHGLFVTHVPDEVCGAAPCLVPYLIEGARGARQPHRGLLLDLLTDMARSAPYRDVLRDAAAGPEPDHVALAREAMVAHADALVGFLDDVARKVVVAAARLLACLPEAAPTVLPALRARAEKGARVKIRARGAKGQRSADGPGPMTADAGAVACVLAVAWLAAGDHVEWFSGLAGAEDAHRDVRAAAAAGLALAEPAAPPASEAAITLMADAEADPATTLQHTRIRWHGDAVTPLGTALIQAEHWQRALVRQLLARPGHRETDQALYLAGEAIASWRASAVELLPALAGKVRELRSVAPPHRRRIGQEQPLVHAVRVISQAGQAAAPQADLMAEMLTGDPAGPWPEVAAPAVQTLAVLGDGRCVPWLAAAFRHGFGRLRDLDVLEAIPAMAAHADALMPALTHFLGPASRGSGGFEHLECMNALVSWREAAAPLLQPIADRLTTTYLASAFPLFAALGPAAAEVVPRVRAVLGDEAHRHEAAWTLWRITGETGEAPALLTRHLARYGGHSAGDVAPLLEEFGPAAEEAVPVLRALYHDEFADRFDRVAIARALWAITGEPDGLVAPLRDAITTRPLPGDGWWRGAASALRAVEGLGMMGPAAAEAVPALEVIANGRARVTRRDVPADERYQRAARQALALIRA</sequence>